<evidence type="ECO:0000256" key="1">
    <source>
        <dbReference type="SAM" id="MobiDB-lite"/>
    </source>
</evidence>
<dbReference type="Proteomes" id="UP000694392">
    <property type="component" value="Unplaced"/>
</dbReference>
<accession>A0A8D0HD24</accession>
<sequence length="274" mass="29075">MGATESSPATPTCKPFLNKHLAHVSDPRSPTAGILRTPIEVASSPQDNPLTEPKEEEASAGKENPGGDPRSPTPGISRTPMKAMVSDTLNSLVKQLSEAFVAETPDQELLLEEPLSQEQKPGVAIAVEEELCGGRSLRKDDSDRNVSLGQSPLWTEEKDKQPYLGTFTGAVMRPACFTSAPCPAGGKPTRRKTSSKILAAAASGGAGRSPLSTLQDDNSPTTLTPCQGKRHLSLTENSGERKEVAANSRLGLKPGSCAWDALNKENQQCHLVQN</sequence>
<reference evidence="2" key="2">
    <citation type="submission" date="2025-09" db="UniProtKB">
        <authorList>
            <consortium name="Ensembl"/>
        </authorList>
    </citation>
    <scope>IDENTIFICATION</scope>
</reference>
<feature type="region of interest" description="Disordered" evidence="1">
    <location>
        <begin position="23"/>
        <end position="83"/>
    </location>
</feature>
<dbReference type="AlphaFoldDB" id="A0A8D0HD24"/>
<dbReference type="GeneTree" id="ENSGT00940000168539"/>
<dbReference type="InterPro" id="IPR038832">
    <property type="entry name" value="CDCA3"/>
</dbReference>
<evidence type="ECO:0000313" key="3">
    <source>
        <dbReference type="Proteomes" id="UP000694392"/>
    </source>
</evidence>
<feature type="region of interest" description="Disordered" evidence="1">
    <location>
        <begin position="179"/>
        <end position="245"/>
    </location>
</feature>
<name>A0A8D0HD24_SPHPU</name>
<proteinExistence type="predicted"/>
<keyword evidence="3" id="KW-1185">Reference proteome</keyword>
<dbReference type="OMA" id="KITGRAW"/>
<feature type="compositionally biased region" description="Polar residues" evidence="1">
    <location>
        <begin position="210"/>
        <end position="225"/>
    </location>
</feature>
<feature type="region of interest" description="Disordered" evidence="1">
    <location>
        <begin position="135"/>
        <end position="160"/>
    </location>
</feature>
<dbReference type="PANTHER" id="PTHR34756">
    <property type="entry name" value="CELL DIVISION CYCLE-ASSOCIATED PROTEIN 3"/>
    <property type="match status" value="1"/>
</dbReference>
<reference evidence="2" key="1">
    <citation type="submission" date="2025-08" db="UniProtKB">
        <authorList>
            <consortium name="Ensembl"/>
        </authorList>
    </citation>
    <scope>IDENTIFICATION</scope>
</reference>
<evidence type="ECO:0000313" key="2">
    <source>
        <dbReference type="Ensembl" id="ENSSPUP00000019091.1"/>
    </source>
</evidence>
<evidence type="ECO:0008006" key="4">
    <source>
        <dbReference type="Google" id="ProtNLM"/>
    </source>
</evidence>
<dbReference type="PANTHER" id="PTHR34756:SF1">
    <property type="entry name" value="CELL DIVISION CYCLE-ASSOCIATED PROTEIN 3"/>
    <property type="match status" value="1"/>
</dbReference>
<protein>
    <recommendedName>
        <fullName evidence="4">Cell division cycle-associated protein 3</fullName>
    </recommendedName>
</protein>
<dbReference type="Ensembl" id="ENSSPUT00000020335.1">
    <property type="protein sequence ID" value="ENSSPUP00000019091.1"/>
    <property type="gene ID" value="ENSSPUG00000014712.1"/>
</dbReference>
<organism evidence="2 3">
    <name type="scientific">Sphenodon punctatus</name>
    <name type="common">Tuatara</name>
    <name type="synonym">Hatteria punctata</name>
    <dbReference type="NCBI Taxonomy" id="8508"/>
    <lineage>
        <taxon>Eukaryota</taxon>
        <taxon>Metazoa</taxon>
        <taxon>Chordata</taxon>
        <taxon>Craniata</taxon>
        <taxon>Vertebrata</taxon>
        <taxon>Euteleostomi</taxon>
        <taxon>Lepidosauria</taxon>
        <taxon>Sphenodontia</taxon>
        <taxon>Sphenodontidae</taxon>
        <taxon>Sphenodon</taxon>
    </lineage>
</organism>